<dbReference type="Proteomes" id="UP000775213">
    <property type="component" value="Unassembled WGS sequence"/>
</dbReference>
<evidence type="ECO:0000256" key="1">
    <source>
        <dbReference type="SAM" id="MobiDB-lite"/>
    </source>
</evidence>
<keyword evidence="3" id="KW-1185">Reference proteome</keyword>
<organism evidence="2 3">
    <name type="scientific">Dendrobium chrysotoxum</name>
    <name type="common">Orchid</name>
    <dbReference type="NCBI Taxonomy" id="161865"/>
    <lineage>
        <taxon>Eukaryota</taxon>
        <taxon>Viridiplantae</taxon>
        <taxon>Streptophyta</taxon>
        <taxon>Embryophyta</taxon>
        <taxon>Tracheophyta</taxon>
        <taxon>Spermatophyta</taxon>
        <taxon>Magnoliopsida</taxon>
        <taxon>Liliopsida</taxon>
        <taxon>Asparagales</taxon>
        <taxon>Orchidaceae</taxon>
        <taxon>Epidendroideae</taxon>
        <taxon>Malaxideae</taxon>
        <taxon>Dendrobiinae</taxon>
        <taxon>Dendrobium</taxon>
    </lineage>
</organism>
<dbReference type="AlphaFoldDB" id="A0AAV7HEK1"/>
<feature type="region of interest" description="Disordered" evidence="1">
    <location>
        <begin position="1"/>
        <end position="24"/>
    </location>
</feature>
<feature type="region of interest" description="Disordered" evidence="1">
    <location>
        <begin position="215"/>
        <end position="235"/>
    </location>
</feature>
<gene>
    <name evidence="2" type="ORF">IEQ34_006307</name>
</gene>
<proteinExistence type="predicted"/>
<sequence length="253" mass="28568">MGDPTSTKISPAKGDHPAVQSEGLKKTQKVANADDIISTIISDSLSIFRKKFHILNDLVMKVPEKLAHACSPPPGFLMLIDILTTYGVSLSQLSYRVISIIMELIIFFRDHGVEKWEKQKDLSIPLHVRVEDLLKRLNLSDVDTLYYEVCYLSRYLDEEYLFKDALQGSNLGSSRPQYDVQVKALELECIEDGFIRGFMKGVRLVQHKTRDKIKGLTPSQASDDTSLDSDGDDVESELQKAFSLEEEDDIKIL</sequence>
<feature type="compositionally biased region" description="Acidic residues" evidence="1">
    <location>
        <begin position="225"/>
        <end position="235"/>
    </location>
</feature>
<reference evidence="2 3" key="1">
    <citation type="journal article" date="2021" name="Hortic Res">
        <title>Chromosome-scale assembly of the Dendrobium chrysotoxum genome enhances the understanding of orchid evolution.</title>
        <authorList>
            <person name="Zhang Y."/>
            <person name="Zhang G.Q."/>
            <person name="Zhang D."/>
            <person name="Liu X.D."/>
            <person name="Xu X.Y."/>
            <person name="Sun W.H."/>
            <person name="Yu X."/>
            <person name="Zhu X."/>
            <person name="Wang Z.W."/>
            <person name="Zhao X."/>
            <person name="Zhong W.Y."/>
            <person name="Chen H."/>
            <person name="Yin W.L."/>
            <person name="Huang T."/>
            <person name="Niu S.C."/>
            <person name="Liu Z.J."/>
        </authorList>
    </citation>
    <scope>NUCLEOTIDE SEQUENCE [LARGE SCALE GENOMIC DNA]</scope>
    <source>
        <strain evidence="2">Lindl</strain>
    </source>
</reference>
<evidence type="ECO:0000313" key="2">
    <source>
        <dbReference type="EMBL" id="KAH0466204.1"/>
    </source>
</evidence>
<evidence type="ECO:0000313" key="3">
    <source>
        <dbReference type="Proteomes" id="UP000775213"/>
    </source>
</evidence>
<name>A0AAV7HEK1_DENCH</name>
<accession>A0AAV7HEK1</accession>
<comment type="caution">
    <text evidence="2">The sequence shown here is derived from an EMBL/GenBank/DDBJ whole genome shotgun (WGS) entry which is preliminary data.</text>
</comment>
<protein>
    <submittedName>
        <fullName evidence="2">Uncharacterized protein</fullName>
    </submittedName>
</protein>
<dbReference type="EMBL" id="JAGFBR010000006">
    <property type="protein sequence ID" value="KAH0466204.1"/>
    <property type="molecule type" value="Genomic_DNA"/>
</dbReference>